<accession>A0ABP9BWG5</accession>
<evidence type="ECO:0000313" key="3">
    <source>
        <dbReference type="Proteomes" id="UP001501411"/>
    </source>
</evidence>
<keyword evidence="1" id="KW-0732">Signal</keyword>
<organism evidence="2 3">
    <name type="scientific">Olivibacter ginsenosidimutans</name>
    <dbReference type="NCBI Taxonomy" id="1176537"/>
    <lineage>
        <taxon>Bacteria</taxon>
        <taxon>Pseudomonadati</taxon>
        <taxon>Bacteroidota</taxon>
        <taxon>Sphingobacteriia</taxon>
        <taxon>Sphingobacteriales</taxon>
        <taxon>Sphingobacteriaceae</taxon>
        <taxon>Olivibacter</taxon>
    </lineage>
</organism>
<name>A0ABP9BWG5_9SPHI</name>
<evidence type="ECO:0000256" key="1">
    <source>
        <dbReference type="SAM" id="SignalP"/>
    </source>
</evidence>
<gene>
    <name evidence="2" type="ORF">GCM10023231_30540</name>
</gene>
<dbReference type="RefSeq" id="WP_345232767.1">
    <property type="nucleotide sequence ID" value="NZ_BAABIQ010000040.1"/>
</dbReference>
<keyword evidence="3" id="KW-1185">Reference proteome</keyword>
<dbReference type="EMBL" id="BAABIQ010000040">
    <property type="protein sequence ID" value="GAA4799636.1"/>
    <property type="molecule type" value="Genomic_DNA"/>
</dbReference>
<sequence>MKNKLGIGITVGFLLFSGHSYAQADIDKQAGVHNTNANIRICVPTSSRTHTPLYIVKSGKKSIALTDTHFRQLDPKQITSINVYKPSEVPASYGEKAKWGVIEVEVPAKTFREIKKASKNGSIQK</sequence>
<reference evidence="3" key="1">
    <citation type="journal article" date="2019" name="Int. J. Syst. Evol. Microbiol.">
        <title>The Global Catalogue of Microorganisms (GCM) 10K type strain sequencing project: providing services to taxonomists for standard genome sequencing and annotation.</title>
        <authorList>
            <consortium name="The Broad Institute Genomics Platform"/>
            <consortium name="The Broad Institute Genome Sequencing Center for Infectious Disease"/>
            <person name="Wu L."/>
            <person name="Ma J."/>
        </authorList>
    </citation>
    <scope>NUCLEOTIDE SEQUENCE [LARGE SCALE GENOMIC DNA]</scope>
    <source>
        <strain evidence="3">JCM 18200</strain>
    </source>
</reference>
<feature type="chain" id="PRO_5046692122" evidence="1">
    <location>
        <begin position="25"/>
        <end position="125"/>
    </location>
</feature>
<protein>
    <submittedName>
        <fullName evidence="2">Uncharacterized protein</fullName>
    </submittedName>
</protein>
<comment type="caution">
    <text evidence="2">The sequence shown here is derived from an EMBL/GenBank/DDBJ whole genome shotgun (WGS) entry which is preliminary data.</text>
</comment>
<evidence type="ECO:0000313" key="2">
    <source>
        <dbReference type="EMBL" id="GAA4799636.1"/>
    </source>
</evidence>
<feature type="signal peptide" evidence="1">
    <location>
        <begin position="1"/>
        <end position="24"/>
    </location>
</feature>
<proteinExistence type="predicted"/>
<dbReference type="Proteomes" id="UP001501411">
    <property type="component" value="Unassembled WGS sequence"/>
</dbReference>